<proteinExistence type="inferred from homology"/>
<evidence type="ECO:0000256" key="5">
    <source>
        <dbReference type="ARBA" id="ARBA00022490"/>
    </source>
</evidence>
<evidence type="ECO:0000259" key="11">
    <source>
        <dbReference type="Pfam" id="PF00464"/>
    </source>
</evidence>
<comment type="pathway">
    <text evidence="9">Amino-acid biosynthesis; glycine biosynthesis; glycine from L-serine: step 1/1.</text>
</comment>
<dbReference type="GO" id="GO:0019264">
    <property type="term" value="P:glycine biosynthetic process from serine"/>
    <property type="evidence" value="ECO:0007669"/>
    <property type="project" value="UniProtKB-UniRule"/>
</dbReference>
<comment type="caution">
    <text evidence="12">The sequence shown here is derived from an EMBL/GenBank/DDBJ whole genome shotgun (WGS) entry which is preliminary data.</text>
</comment>
<dbReference type="InterPro" id="IPR015422">
    <property type="entry name" value="PyrdxlP-dep_Trfase_small"/>
</dbReference>
<dbReference type="SUPFAM" id="SSF53383">
    <property type="entry name" value="PLP-dependent transferases"/>
    <property type="match status" value="1"/>
</dbReference>
<dbReference type="Pfam" id="PF00464">
    <property type="entry name" value="SHMT"/>
    <property type="match status" value="1"/>
</dbReference>
<evidence type="ECO:0000313" key="13">
    <source>
        <dbReference type="Proteomes" id="UP000016023"/>
    </source>
</evidence>
<dbReference type="PATRIC" id="fig|883158.3.peg.791"/>
<dbReference type="InterPro" id="IPR049943">
    <property type="entry name" value="Ser_HO-MeTrfase-like"/>
</dbReference>
<dbReference type="EC" id="2.1.2.1" evidence="9"/>
<dbReference type="RefSeq" id="WP_006951877.1">
    <property type="nucleotide sequence ID" value="NZ_JH594521.1"/>
</dbReference>
<dbReference type="EMBL" id="AGWK01000026">
    <property type="protein sequence ID" value="EHO71842.1"/>
    <property type="molecule type" value="Genomic_DNA"/>
</dbReference>
<feature type="domain" description="Serine hydroxymethyltransferase-like" evidence="11">
    <location>
        <begin position="3"/>
        <end position="394"/>
    </location>
</feature>
<feature type="site" description="Plays an important role in substrate specificity" evidence="9">
    <location>
        <position position="221"/>
    </location>
</feature>
<keyword evidence="6 9" id="KW-0554">One-carbon metabolism</keyword>
<dbReference type="Proteomes" id="UP000016023">
    <property type="component" value="Unassembled WGS sequence"/>
</dbReference>
<dbReference type="GO" id="GO:0008168">
    <property type="term" value="F:methyltransferase activity"/>
    <property type="evidence" value="ECO:0007669"/>
    <property type="project" value="UniProtKB-KW"/>
</dbReference>
<comment type="catalytic activity">
    <reaction evidence="9">
        <text>(6R)-5,10-methylene-5,6,7,8-tetrahydrofolate + glycine + H2O = (6S)-5,6,7,8-tetrahydrofolate + L-serine</text>
        <dbReference type="Rhea" id="RHEA:15481"/>
        <dbReference type="ChEBI" id="CHEBI:15377"/>
        <dbReference type="ChEBI" id="CHEBI:15636"/>
        <dbReference type="ChEBI" id="CHEBI:33384"/>
        <dbReference type="ChEBI" id="CHEBI:57305"/>
        <dbReference type="ChEBI" id="CHEBI:57453"/>
        <dbReference type="EC" id="2.1.2.1"/>
    </reaction>
</comment>
<keyword evidence="12" id="KW-0489">Methyltransferase</keyword>
<dbReference type="UniPathway" id="UPA00193"/>
<feature type="binding site" evidence="9">
    <location>
        <begin position="363"/>
        <end position="365"/>
    </location>
    <ligand>
        <name>(6S)-5,6,7,8-tetrahydrofolate</name>
        <dbReference type="ChEBI" id="CHEBI:57453"/>
    </ligand>
</feature>
<comment type="subunit">
    <text evidence="4 9">Homodimer.</text>
</comment>
<dbReference type="NCBIfam" id="NF000586">
    <property type="entry name" value="PRK00011.1"/>
    <property type="match status" value="1"/>
</dbReference>
<evidence type="ECO:0000256" key="6">
    <source>
        <dbReference type="ARBA" id="ARBA00022563"/>
    </source>
</evidence>
<evidence type="ECO:0000256" key="3">
    <source>
        <dbReference type="ARBA" id="ARBA00006376"/>
    </source>
</evidence>
<gene>
    <name evidence="9" type="primary">glyA</name>
    <name evidence="12" type="ORF">HMPREF9140_00783</name>
</gene>
<comment type="caution">
    <text evidence="9">Lacks conserved residue(s) required for the propagation of feature annotation.</text>
</comment>
<name>H1Q1J5_9BACT</name>
<dbReference type="STRING" id="883158.HMPREF9140_00783"/>
<evidence type="ECO:0000256" key="10">
    <source>
        <dbReference type="PIRSR" id="PIRSR000412-50"/>
    </source>
</evidence>
<evidence type="ECO:0000256" key="9">
    <source>
        <dbReference type="HAMAP-Rule" id="MF_00051"/>
    </source>
</evidence>
<dbReference type="HOGENOM" id="CLU_022477_2_1_10"/>
<dbReference type="InterPro" id="IPR039429">
    <property type="entry name" value="SHMT-like_dom"/>
</dbReference>
<evidence type="ECO:0000256" key="2">
    <source>
        <dbReference type="ARBA" id="ARBA00004496"/>
    </source>
</evidence>
<accession>H1Q1J5</accession>
<dbReference type="InterPro" id="IPR015421">
    <property type="entry name" value="PyrdxlP-dep_Trfase_major"/>
</dbReference>
<keyword evidence="13" id="KW-1185">Reference proteome</keyword>
<feature type="binding site" evidence="9">
    <location>
        <begin position="117"/>
        <end position="119"/>
    </location>
    <ligand>
        <name>(6S)-5,6,7,8-tetrahydrofolate</name>
        <dbReference type="ChEBI" id="CHEBI:57453"/>
    </ligand>
</feature>
<dbReference type="InterPro" id="IPR015424">
    <property type="entry name" value="PyrdxlP-dep_Trfase"/>
</dbReference>
<dbReference type="InterPro" id="IPR019798">
    <property type="entry name" value="Ser_HO-MeTrfase_PLP_BS"/>
</dbReference>
<dbReference type="AlphaFoldDB" id="H1Q1J5"/>
<comment type="cofactor">
    <cofactor evidence="1 9 10">
        <name>pyridoxal 5'-phosphate</name>
        <dbReference type="ChEBI" id="CHEBI:597326"/>
    </cofactor>
</comment>
<dbReference type="Gene3D" id="3.40.640.10">
    <property type="entry name" value="Type I PLP-dependent aspartate aminotransferase-like (Major domain)"/>
    <property type="match status" value="1"/>
</dbReference>
<evidence type="ECO:0000256" key="4">
    <source>
        <dbReference type="ARBA" id="ARBA00011738"/>
    </source>
</evidence>
<evidence type="ECO:0000256" key="7">
    <source>
        <dbReference type="ARBA" id="ARBA00022679"/>
    </source>
</evidence>
<sequence>MRKDQEIFALIEQEHQRQLKGMELIASENFVSDEVMAAMGSYLTNKYAEGYPGKRYYGGCQVVDQVETLAIDRVKQVFGAEFANVQPHSGAQANQAVLLAILKPGDTFMGLDLDQGGHLSHGSEVNTSGILYNHIGYTLNPETGRVDYDEMERLAREHKPKLIIGGGSAYSREWDYVRMRRIADEVGALLLVDMAHPAGLIAAGLLNNPIEHAHIVTTTTHKTLRGPRGGVIMMGKDFDNPWGFTTKKGELKKMSMLLNSAVFPGNQGGPLEHVIAAKAVGFGENLLSSWKEYATQVKKNATVLAQSLIDHGFSIVSGGTDNHSMLLDLRQKYPDLTGKVAENALVAADITANKNKVPYDGRSAFQTSGLRLGTAAMTTRGAKEDMMHLIADLIDEVLADPENEQVIKRVRDKVNATMKDYPLFAY</sequence>
<dbReference type="GO" id="GO:0035999">
    <property type="term" value="P:tetrahydrofolate interconversion"/>
    <property type="evidence" value="ECO:0007669"/>
    <property type="project" value="UniProtKB-UniRule"/>
</dbReference>
<reference evidence="12 13" key="1">
    <citation type="submission" date="2011-12" db="EMBL/GenBank/DDBJ databases">
        <title>The Genome Sequence of Prevotella micans F0438.</title>
        <authorList>
            <consortium name="The Broad Institute Genome Sequencing Platform"/>
            <person name="Earl A."/>
            <person name="Ward D."/>
            <person name="Feldgarden M."/>
            <person name="Gevers D."/>
            <person name="Izard J."/>
            <person name="Baranova O.V."/>
            <person name="Blanton J.M."/>
            <person name="Wade W.G."/>
            <person name="Dewhirst F.E."/>
            <person name="Young S.K."/>
            <person name="Zeng Q."/>
            <person name="Gargeya S."/>
            <person name="Fitzgerald M."/>
            <person name="Haas B."/>
            <person name="Abouelleil A."/>
            <person name="Alvarado L."/>
            <person name="Arachchi H.M."/>
            <person name="Berlin A."/>
            <person name="Chapman S.B."/>
            <person name="Gearin G."/>
            <person name="Goldberg J."/>
            <person name="Griggs A."/>
            <person name="Gujja S."/>
            <person name="Hansen M."/>
            <person name="Heiman D."/>
            <person name="Howarth C."/>
            <person name="Larimer J."/>
            <person name="Lui A."/>
            <person name="MacDonald P.J.P."/>
            <person name="McCowen C."/>
            <person name="Montmayeur A."/>
            <person name="Murphy C."/>
            <person name="Neiman D."/>
            <person name="Pearson M."/>
            <person name="Priest M."/>
            <person name="Roberts A."/>
            <person name="Saif S."/>
            <person name="Shea T."/>
            <person name="Sisk P."/>
            <person name="Stolte C."/>
            <person name="Sykes S."/>
            <person name="Wortman J."/>
            <person name="Nusbaum C."/>
            <person name="Birren B."/>
        </authorList>
    </citation>
    <scope>NUCLEOTIDE SEQUENCE [LARGE SCALE GENOMIC DNA]</scope>
    <source>
        <strain evidence="12 13">F0438</strain>
    </source>
</reference>
<dbReference type="PROSITE" id="PS00096">
    <property type="entry name" value="SHMT"/>
    <property type="match status" value="1"/>
</dbReference>
<feature type="modified residue" description="N6-(pyridoxal phosphate)lysine" evidence="9 10">
    <location>
        <position position="222"/>
    </location>
</feature>
<feature type="binding site" evidence="9">
    <location>
        <position position="113"/>
    </location>
    <ligand>
        <name>(6S)-5,6,7,8-tetrahydrofolate</name>
        <dbReference type="ChEBI" id="CHEBI:57453"/>
    </ligand>
</feature>
<dbReference type="PANTHER" id="PTHR11680:SF35">
    <property type="entry name" value="SERINE HYDROXYMETHYLTRANSFERASE 1"/>
    <property type="match status" value="1"/>
</dbReference>
<dbReference type="GO" id="GO:0032259">
    <property type="term" value="P:methylation"/>
    <property type="evidence" value="ECO:0007669"/>
    <property type="project" value="UniProtKB-KW"/>
</dbReference>
<evidence type="ECO:0000256" key="1">
    <source>
        <dbReference type="ARBA" id="ARBA00001933"/>
    </source>
</evidence>
<dbReference type="HAMAP" id="MF_00051">
    <property type="entry name" value="SHMT"/>
    <property type="match status" value="1"/>
</dbReference>
<keyword evidence="8 9" id="KW-0663">Pyridoxal phosphate</keyword>
<dbReference type="GO" id="GO:0030170">
    <property type="term" value="F:pyridoxal phosphate binding"/>
    <property type="evidence" value="ECO:0007669"/>
    <property type="project" value="UniProtKB-UniRule"/>
</dbReference>
<comment type="function">
    <text evidence="9">Catalyzes the reversible interconversion of serine and glycine with tetrahydrofolate (THF) serving as the one-carbon carrier. This reaction serves as the major source of one-carbon groups required for the biosynthesis of purines, thymidylate, methionine, and other important biomolecules. Also exhibits THF-independent aldolase activity toward beta-hydroxyamino acids, producing glycine and aldehydes, via a retro-aldol mechanism.</text>
</comment>
<dbReference type="FunFam" id="3.40.640.10:FF:000001">
    <property type="entry name" value="Serine hydroxymethyltransferase"/>
    <property type="match status" value="1"/>
</dbReference>
<dbReference type="GO" id="GO:0004372">
    <property type="term" value="F:glycine hydroxymethyltransferase activity"/>
    <property type="evidence" value="ECO:0007669"/>
    <property type="project" value="UniProtKB-UniRule"/>
</dbReference>
<evidence type="ECO:0000313" key="12">
    <source>
        <dbReference type="EMBL" id="EHO71842.1"/>
    </source>
</evidence>
<dbReference type="Gene3D" id="3.90.1150.10">
    <property type="entry name" value="Aspartate Aminotransferase, domain 1"/>
    <property type="match status" value="1"/>
</dbReference>
<comment type="similarity">
    <text evidence="3 9">Belongs to the SHMT family.</text>
</comment>
<dbReference type="UniPathway" id="UPA00288">
    <property type="reaction ID" value="UER01023"/>
</dbReference>
<evidence type="ECO:0000256" key="8">
    <source>
        <dbReference type="ARBA" id="ARBA00022898"/>
    </source>
</evidence>
<dbReference type="GO" id="GO:0005829">
    <property type="term" value="C:cytosol"/>
    <property type="evidence" value="ECO:0007669"/>
    <property type="project" value="TreeGrafter"/>
</dbReference>
<dbReference type="eggNOG" id="COG0112">
    <property type="taxonomic scope" value="Bacteria"/>
</dbReference>
<dbReference type="PANTHER" id="PTHR11680">
    <property type="entry name" value="SERINE HYDROXYMETHYLTRANSFERASE"/>
    <property type="match status" value="1"/>
</dbReference>
<keyword evidence="9" id="KW-0028">Amino-acid biosynthesis</keyword>
<dbReference type="PIRSF" id="PIRSF000412">
    <property type="entry name" value="SHMT"/>
    <property type="match status" value="1"/>
</dbReference>
<comment type="pathway">
    <text evidence="9">One-carbon metabolism; tetrahydrofolate interconversion.</text>
</comment>
<comment type="subcellular location">
    <subcellularLocation>
        <location evidence="2 9">Cytoplasm</location>
    </subcellularLocation>
</comment>
<dbReference type="InterPro" id="IPR001085">
    <property type="entry name" value="Ser_HO-MeTrfase"/>
</dbReference>
<keyword evidence="5 9" id="KW-0963">Cytoplasm</keyword>
<protein>
    <recommendedName>
        <fullName evidence="9">Serine hydroxymethyltransferase</fullName>
        <shortName evidence="9">SHMT</shortName>
        <shortName evidence="9">Serine methylase</shortName>
        <ecNumber evidence="9">2.1.2.1</ecNumber>
    </recommendedName>
</protein>
<organism evidence="12 13">
    <name type="scientific">Prevotella micans F0438</name>
    <dbReference type="NCBI Taxonomy" id="883158"/>
    <lineage>
        <taxon>Bacteria</taxon>
        <taxon>Pseudomonadati</taxon>
        <taxon>Bacteroidota</taxon>
        <taxon>Bacteroidia</taxon>
        <taxon>Bacteroidales</taxon>
        <taxon>Prevotellaceae</taxon>
        <taxon>Prevotella</taxon>
    </lineage>
</organism>
<dbReference type="CDD" id="cd00378">
    <property type="entry name" value="SHMT"/>
    <property type="match status" value="1"/>
</dbReference>
<keyword evidence="7 9" id="KW-0808">Transferase</keyword>